<name>A0AAN8J3E7_TRICO</name>
<organism evidence="2 3">
    <name type="scientific">Trichostrongylus colubriformis</name>
    <name type="common">Black scour worm</name>
    <dbReference type="NCBI Taxonomy" id="6319"/>
    <lineage>
        <taxon>Eukaryota</taxon>
        <taxon>Metazoa</taxon>
        <taxon>Ecdysozoa</taxon>
        <taxon>Nematoda</taxon>
        <taxon>Chromadorea</taxon>
        <taxon>Rhabditida</taxon>
        <taxon>Rhabditina</taxon>
        <taxon>Rhabditomorpha</taxon>
        <taxon>Strongyloidea</taxon>
        <taxon>Trichostrongylidae</taxon>
        <taxon>Trichostrongylus</taxon>
    </lineage>
</organism>
<dbReference type="Gene3D" id="2.40.50.40">
    <property type="match status" value="1"/>
</dbReference>
<proteinExistence type="predicted"/>
<evidence type="ECO:0000259" key="1">
    <source>
        <dbReference type="PROSITE" id="PS50013"/>
    </source>
</evidence>
<feature type="domain" description="Chromo" evidence="1">
    <location>
        <begin position="68"/>
        <end position="116"/>
    </location>
</feature>
<dbReference type="PROSITE" id="PS50013">
    <property type="entry name" value="CHROMO_2"/>
    <property type="match status" value="1"/>
</dbReference>
<evidence type="ECO:0000313" key="3">
    <source>
        <dbReference type="Proteomes" id="UP001331761"/>
    </source>
</evidence>
<evidence type="ECO:0000313" key="2">
    <source>
        <dbReference type="EMBL" id="KAK5985054.1"/>
    </source>
</evidence>
<accession>A0AAN8J3E7</accession>
<comment type="caution">
    <text evidence="2">The sequence shown here is derived from an EMBL/GenBank/DDBJ whole genome shotgun (WGS) entry which is preliminary data.</text>
</comment>
<reference evidence="2 3" key="1">
    <citation type="submission" date="2019-10" db="EMBL/GenBank/DDBJ databases">
        <title>Assembly and Annotation for the nematode Trichostrongylus colubriformis.</title>
        <authorList>
            <person name="Martin J."/>
        </authorList>
    </citation>
    <scope>NUCLEOTIDE SEQUENCE [LARGE SCALE GENOMIC DNA]</scope>
    <source>
        <strain evidence="2">G859</strain>
        <tissue evidence="2">Whole worm</tissue>
    </source>
</reference>
<dbReference type="Proteomes" id="UP001331761">
    <property type="component" value="Unassembled WGS sequence"/>
</dbReference>
<sequence length="315" mass="36795">MKDAFGQCGKRFVCKMPSEQSSRGLATPPIRPKCSFLPKKSLMKSRCRAGRSLHDDEDKEGGNGEETFEIGKILNHTMSRDYSLRYTIRWKGYDDPVEDTLEREAHITCYRPIVMYWLSLFPSNHNFEDDLRAQPCFDELSMNVQQAIGALVVNFLQGASLRFVGMDDITPKMLYVDLLRKYGWHFLLKRYNSEEERRCDLLDFNKDLLAYALSVQDYPFIQAVNNTDFFGPPRYTDLDAPCSTKGLEDESQQSAMEFDGMACQNSAHDATDIDFNKIFSSDLRRMNYAMEHENDRICSSRLLRMWWYYRIRKKQ</sequence>
<dbReference type="SUPFAM" id="SSF54160">
    <property type="entry name" value="Chromo domain-like"/>
    <property type="match status" value="1"/>
</dbReference>
<gene>
    <name evidence="2" type="ORF">GCK32_012072</name>
</gene>
<dbReference type="AlphaFoldDB" id="A0AAN8J3E7"/>
<dbReference type="InterPro" id="IPR000953">
    <property type="entry name" value="Chromo/chromo_shadow_dom"/>
</dbReference>
<dbReference type="InterPro" id="IPR016197">
    <property type="entry name" value="Chromo-like_dom_sf"/>
</dbReference>
<keyword evidence="3" id="KW-1185">Reference proteome</keyword>
<protein>
    <recommendedName>
        <fullName evidence="1">Chromo domain-containing protein</fullName>
    </recommendedName>
</protein>
<dbReference type="EMBL" id="WIXE01002170">
    <property type="protein sequence ID" value="KAK5985054.1"/>
    <property type="molecule type" value="Genomic_DNA"/>
</dbReference>